<dbReference type="AlphaFoldDB" id="C9LVJ4"/>
<evidence type="ECO:0000313" key="1">
    <source>
        <dbReference type="EMBL" id="EEX77157.1"/>
    </source>
</evidence>
<accession>C9LVJ4</accession>
<gene>
    <name evidence="1" type="ORF">SELSPUOL_01488</name>
</gene>
<dbReference type="Proteomes" id="UP000003505">
    <property type="component" value="Unassembled WGS sequence"/>
</dbReference>
<organism evidence="1 2">
    <name type="scientific">Selenomonas sputigena (strain ATCC 35185 / DSM 20758 / CCUG 44933 / VPI D19B-28)</name>
    <dbReference type="NCBI Taxonomy" id="546271"/>
    <lineage>
        <taxon>Bacteria</taxon>
        <taxon>Bacillati</taxon>
        <taxon>Bacillota</taxon>
        <taxon>Negativicutes</taxon>
        <taxon>Selenomonadales</taxon>
        <taxon>Selenomonadaceae</taxon>
        <taxon>Selenomonas</taxon>
    </lineage>
</organism>
<comment type="caution">
    <text evidence="1">The sequence shown here is derived from an EMBL/GenBank/DDBJ whole genome shotgun (WGS) entry which is preliminary data.</text>
</comment>
<name>C9LVJ4_SELS3</name>
<dbReference type="EMBL" id="ACKP02000027">
    <property type="protein sequence ID" value="EEX77157.1"/>
    <property type="molecule type" value="Genomic_DNA"/>
</dbReference>
<evidence type="ECO:0000313" key="2">
    <source>
        <dbReference type="Proteomes" id="UP000003505"/>
    </source>
</evidence>
<protein>
    <submittedName>
        <fullName evidence="1">Uncharacterized protein</fullName>
    </submittedName>
</protein>
<proteinExistence type="predicted"/>
<reference evidence="1 2" key="1">
    <citation type="submission" date="2009-09" db="EMBL/GenBank/DDBJ databases">
        <authorList>
            <person name="Weinstock G."/>
            <person name="Sodergren E."/>
            <person name="Clifton S."/>
            <person name="Fulton L."/>
            <person name="Fulton B."/>
            <person name="Courtney L."/>
            <person name="Fronick C."/>
            <person name="Harrison M."/>
            <person name="Strong C."/>
            <person name="Farmer C."/>
            <person name="Delahaunty K."/>
            <person name="Markovic C."/>
            <person name="Hall O."/>
            <person name="Minx P."/>
            <person name="Tomlinson C."/>
            <person name="Mitreva M."/>
            <person name="Nelson J."/>
            <person name="Hou S."/>
            <person name="Wollam A."/>
            <person name="Pepin K.H."/>
            <person name="Johnson M."/>
            <person name="Bhonagiri V."/>
            <person name="Nash W.E."/>
            <person name="Warren W."/>
            <person name="Chinwalla A."/>
            <person name="Mardis E.R."/>
            <person name="Wilson R.K."/>
        </authorList>
    </citation>
    <scope>NUCLEOTIDE SEQUENCE [LARGE SCALE GENOMIC DNA]</scope>
    <source>
        <strain evidence="2">ATCC 35185 / DSM 20758 / VPI D19B-28</strain>
    </source>
</reference>
<sequence length="41" mass="4592">MRQSCRAARGKGSDADLIAPMRNTITKFDKKTKSCYPICTK</sequence>